<evidence type="ECO:0000259" key="3">
    <source>
        <dbReference type="Pfam" id="PF13116"/>
    </source>
</evidence>
<accession>A0A291GAT3</accession>
<name>A0A291GAT3_9RHOB</name>
<reference evidence="4 5" key="1">
    <citation type="submission" date="2017-06" db="EMBL/GenBank/DDBJ databases">
        <title>Celeribacter sp. TSPH2 complete genome sequence.</title>
        <authorList>
            <person name="Woo J.-H."/>
            <person name="Kim H.-S."/>
        </authorList>
    </citation>
    <scope>NUCLEOTIDE SEQUENCE [LARGE SCALE GENOMIC DNA]</scope>
    <source>
        <strain evidence="4 5">TSPH2</strain>
    </source>
</reference>
<organism evidence="4 5">
    <name type="scientific">Celeribacter ethanolicus</name>
    <dbReference type="NCBI Taxonomy" id="1758178"/>
    <lineage>
        <taxon>Bacteria</taxon>
        <taxon>Pseudomonadati</taxon>
        <taxon>Pseudomonadota</taxon>
        <taxon>Alphaproteobacteria</taxon>
        <taxon>Rhodobacterales</taxon>
        <taxon>Roseobacteraceae</taxon>
        <taxon>Celeribacter</taxon>
    </lineage>
</organism>
<feature type="transmembrane region" description="Helical" evidence="2">
    <location>
        <begin position="30"/>
        <end position="52"/>
    </location>
</feature>
<keyword evidence="2" id="KW-0812">Transmembrane</keyword>
<feature type="region of interest" description="Disordered" evidence="1">
    <location>
        <begin position="1"/>
        <end position="25"/>
    </location>
</feature>
<dbReference type="Pfam" id="PF13116">
    <property type="entry name" value="YhdP"/>
    <property type="match status" value="1"/>
</dbReference>
<evidence type="ECO:0000313" key="4">
    <source>
        <dbReference type="EMBL" id="ATG47301.1"/>
    </source>
</evidence>
<dbReference type="RefSeq" id="WP_096805383.1">
    <property type="nucleotide sequence ID" value="NZ_CP022196.1"/>
</dbReference>
<gene>
    <name evidence="4" type="ORF">CEW89_06800</name>
</gene>
<evidence type="ECO:0000256" key="2">
    <source>
        <dbReference type="SAM" id="Phobius"/>
    </source>
</evidence>
<keyword evidence="2" id="KW-0472">Membrane</keyword>
<dbReference type="AlphaFoldDB" id="A0A291GAT3"/>
<sequence length="1109" mass="116222">MSDETENHAAEPPGTPEQPKRKPLKTHHKIGIWTGALMLVIVLFAGLAVLAFTGRVVTFPEALTARIEAGINHKLDGPQVSIGQIDAVVDRNFVPRVTARNVGIIDASGAEIGRLNSLRAVLSKEALKSGRLQPDTLRLSGAQITVRRRADGTFALDFGGAQGVAGSGIEVLEAIDTAFSRAPLSDISRVEAREITVTLEDAHSGRIWQATDAGIVLKNTGQLLDMALDFELFNGTEELSRIALGFASAKGSLATTISLDMERAPTRDFALQSPALSFLSVVDAPLSASMRAEIDGQGQLSQYTGTLAIAPGRIVAGEGAEPIAFEGARGYFDYDPKRERIDFPELRLTTDALEMTGRGHVLLGDFENNWPQSFTGQWQFSELKVSPEGMFDAPLVFDQAMVDARLRLAPFRLDVGQIDLGQTTPEGDLWLRGKGRAEVTPDGWQAGLDLSVDKISIVQLLALWPPAAVSKTRDWMAENIRSATYRDLDLALRFNPGQSQPVLALDWDFEDLDLRFMKSQPPVEDGSGHGAIFGPAMAITMAGGAITAPSGGAIEVAGTTLRIPDIYAKPARIEIGLATRSSIEAGMALMAEPPFSVLKEASFGPDVAKGQAELHGRIALPLIQKVMPSDVNYLLNGVLSDVSSDQLMPGQVLSSDQLRLTVDPSGLSVAGEARIGTAQMAGQWRKAFGPENRGKSDMTGRARINQALLDTFGIALPAGMVAGESWGDLSVALRQGQPPTFALISDLSGLRLSFAPLGWGKPAGTKGLLSLEGRAGTQPEITALTLKGAGLEATEGRLTLTTGGQFDRLAFGRVRLGSWLDVPAVLIGQGKGNPVKVAITGGTLNLPRATFGGSGAGALSGAAVPIEVQLDRLRIAEAQDLTGFSARLSAGAGGLTGSFRGLLNGTGPLTGTVSPGPYGPTITASSQDAGAVVQASGLLERAAGGTLSIGLTALAEKGSYDGRVVVGDIRVLSAPSLAELLSAVSVVGLIEQMTGGGGILFSHVQSDFTMKPGRLTVRGGTAEGPSLGISMEGLYDSAAGTVDLQGVVSPVYFLNALGQVVSRKGEGLFGFTYTLTGPAKHPAVGVNPLSLLTPGALRDIFRKKPAGDQ</sequence>
<keyword evidence="2" id="KW-1133">Transmembrane helix</keyword>
<dbReference type="OrthoDB" id="7161641at2"/>
<dbReference type="InterPro" id="IPR025263">
    <property type="entry name" value="YhdP_central"/>
</dbReference>
<evidence type="ECO:0000256" key="1">
    <source>
        <dbReference type="SAM" id="MobiDB-lite"/>
    </source>
</evidence>
<dbReference type="Proteomes" id="UP000217935">
    <property type="component" value="Chromosome"/>
</dbReference>
<feature type="domain" description="YhdP central" evidence="3">
    <location>
        <begin position="381"/>
        <end position="818"/>
    </location>
</feature>
<evidence type="ECO:0000313" key="5">
    <source>
        <dbReference type="Proteomes" id="UP000217935"/>
    </source>
</evidence>
<dbReference type="KEGG" id="ceh:CEW89_06800"/>
<dbReference type="STRING" id="1758178.GCA_001550095_00009"/>
<dbReference type="EMBL" id="CP022196">
    <property type="protein sequence ID" value="ATG47301.1"/>
    <property type="molecule type" value="Genomic_DNA"/>
</dbReference>
<keyword evidence="5" id="KW-1185">Reference proteome</keyword>
<protein>
    <recommendedName>
        <fullName evidence="3">YhdP central domain-containing protein</fullName>
    </recommendedName>
</protein>
<proteinExistence type="predicted"/>